<name>A0A1J0ETX9_9PSED</name>
<geneLocation type="plasmid" evidence="2">
    <name>unnamed1</name>
</geneLocation>
<proteinExistence type="predicted"/>
<keyword evidence="2" id="KW-0614">Plasmid</keyword>
<evidence type="ECO:0000256" key="1">
    <source>
        <dbReference type="SAM" id="Phobius"/>
    </source>
</evidence>
<evidence type="ECO:0000313" key="2">
    <source>
        <dbReference type="EMBL" id="APC19435.1"/>
    </source>
</evidence>
<evidence type="ECO:0000313" key="3">
    <source>
        <dbReference type="Proteomes" id="UP000182567"/>
    </source>
</evidence>
<dbReference type="GeneID" id="46911984"/>
<dbReference type="AlphaFoldDB" id="A0A1J0ETX9"/>
<feature type="transmembrane region" description="Helical" evidence="1">
    <location>
        <begin position="88"/>
        <end position="113"/>
    </location>
</feature>
<keyword evidence="1" id="KW-0812">Transmembrane</keyword>
<keyword evidence="1" id="KW-1133">Transmembrane helix</keyword>
<gene>
    <name evidence="2" type="ORF">BLL42_27235</name>
</gene>
<keyword evidence="1" id="KW-0472">Membrane</keyword>
<sequence>MQLDQTKWAVMVNGVTVGHLDSTQMDMLEEEVRGDKRLLAAQVIHVLVCIARGAIYSAQRTPLAMFAFTLVMAVQSPDDVNRQITDNAAAWFTANALISFVIAFFSVFFGALINAQKLGYQNQFKARKAELARKKLRVAADGDVSFHKEEGLGLGEISEATSK</sequence>
<dbReference type="EMBL" id="CP017887">
    <property type="protein sequence ID" value="APC19435.1"/>
    <property type="molecule type" value="Genomic_DNA"/>
</dbReference>
<organism evidence="2 3">
    <name type="scientific">Pseudomonas frederiksbergensis</name>
    <dbReference type="NCBI Taxonomy" id="104087"/>
    <lineage>
        <taxon>Bacteria</taxon>
        <taxon>Pseudomonadati</taxon>
        <taxon>Pseudomonadota</taxon>
        <taxon>Gammaproteobacteria</taxon>
        <taxon>Pseudomonadales</taxon>
        <taxon>Pseudomonadaceae</taxon>
        <taxon>Pseudomonas</taxon>
    </lineage>
</organism>
<reference evidence="3" key="1">
    <citation type="submission" date="2016-10" db="EMBL/GenBank/DDBJ databases">
        <title>Pseudomonas frederiksbergensis ERGS4:02 complete genome.</title>
        <authorList>
            <person name="Kumar R."/>
            <person name="Acharya V."/>
            <person name="Singh D."/>
        </authorList>
    </citation>
    <scope>NUCLEOTIDE SEQUENCE [LARGE SCALE GENOMIC DNA]</scope>
    <source>
        <strain evidence="3">ERGS4:02</strain>
        <plasmid evidence="3">Plasmid unnamed1</plasmid>
    </source>
</reference>
<dbReference type="RefSeq" id="WP_071555939.1">
    <property type="nucleotide sequence ID" value="NZ_CP017887.1"/>
</dbReference>
<accession>A0A1J0ETX9</accession>
<dbReference type="Proteomes" id="UP000182567">
    <property type="component" value="Plasmid unnamed1"/>
</dbReference>
<protein>
    <submittedName>
        <fullName evidence="2">Uncharacterized protein</fullName>
    </submittedName>
</protein>